<accession>A0A3E2MQL9</accession>
<dbReference type="InterPro" id="IPR002641">
    <property type="entry name" value="PNPLA_dom"/>
</dbReference>
<evidence type="ECO:0000256" key="3">
    <source>
        <dbReference type="ARBA" id="ARBA00023098"/>
    </source>
</evidence>
<evidence type="ECO:0000313" key="6">
    <source>
        <dbReference type="EMBL" id="RFZ35060.1"/>
    </source>
</evidence>
<feature type="short sequence motif" description="DGA/G" evidence="4">
    <location>
        <begin position="181"/>
        <end position="183"/>
    </location>
</feature>
<dbReference type="PANTHER" id="PTHR14226">
    <property type="entry name" value="NEUROPATHY TARGET ESTERASE/SWISS CHEESE D.MELANOGASTER"/>
    <property type="match status" value="1"/>
</dbReference>
<dbReference type="Pfam" id="PF01734">
    <property type="entry name" value="Patatin"/>
    <property type="match status" value="1"/>
</dbReference>
<dbReference type="AlphaFoldDB" id="A0A3E2MQL9"/>
<gene>
    <name evidence="6" type="primary">rssA_2</name>
    <name evidence="6" type="ORF">DAVIS_04610</name>
</gene>
<dbReference type="SUPFAM" id="SSF52151">
    <property type="entry name" value="FabD/lysophospholipase-like"/>
    <property type="match status" value="1"/>
</dbReference>
<evidence type="ECO:0000256" key="4">
    <source>
        <dbReference type="PROSITE-ProRule" id="PRU01161"/>
    </source>
</evidence>
<dbReference type="InterPro" id="IPR050301">
    <property type="entry name" value="NTE"/>
</dbReference>
<dbReference type="GO" id="GO:0016787">
    <property type="term" value="F:hydrolase activity"/>
    <property type="evidence" value="ECO:0007669"/>
    <property type="project" value="UniProtKB-UniRule"/>
</dbReference>
<keyword evidence="1 4" id="KW-0378">Hydrolase</keyword>
<evidence type="ECO:0000313" key="7">
    <source>
        <dbReference type="Proteomes" id="UP000257451"/>
    </source>
</evidence>
<dbReference type="GO" id="GO:0016042">
    <property type="term" value="P:lipid catabolic process"/>
    <property type="evidence" value="ECO:0007669"/>
    <property type="project" value="UniProtKB-UniRule"/>
</dbReference>
<feature type="active site" description="Nucleophile" evidence="4">
    <location>
        <position position="57"/>
    </location>
</feature>
<feature type="active site" description="Proton acceptor" evidence="4">
    <location>
        <position position="181"/>
    </location>
</feature>
<dbReference type="PANTHER" id="PTHR14226:SF57">
    <property type="entry name" value="BLR7027 PROTEIN"/>
    <property type="match status" value="1"/>
</dbReference>
<comment type="caution">
    <text evidence="6">The sequence shown here is derived from an EMBL/GenBank/DDBJ whole genome shotgun (WGS) entry which is preliminary data.</text>
</comment>
<keyword evidence="3 4" id="KW-0443">Lipid metabolism</keyword>
<dbReference type="Gene3D" id="3.40.1090.10">
    <property type="entry name" value="Cytosolic phospholipase A2 catalytic domain"/>
    <property type="match status" value="2"/>
</dbReference>
<sequence>MAAVRNSSDMAGDRPYDASVTTAFVLSGGASLGAIQVGMLQALADEGITPDLIIGTSVGALNGGWIASRPDAAGIRALAGLWRSLTRKEVFPTQPVTGLMGFLGRRQHLVPNTGLRRILSGELEFTNLEDAPIPLHVVATDVISGTDVLLSSGNAVDAIAASAAIPGIFPPVSINGRGLIDGGVVNNTPVSHAVALGADKIWVLPTGYSCDLQTLPASAVTMVLHAMTLAVNHRLAVDIERFEQTVDLRVIRPLCPVSISGADFSQSATLIPRSHQATREWLATNPARIGQAALLKPHLH</sequence>
<evidence type="ECO:0000256" key="2">
    <source>
        <dbReference type="ARBA" id="ARBA00022963"/>
    </source>
</evidence>
<dbReference type="PROSITE" id="PS51635">
    <property type="entry name" value="PNPLA"/>
    <property type="match status" value="1"/>
</dbReference>
<evidence type="ECO:0000259" key="5">
    <source>
        <dbReference type="PROSITE" id="PS51635"/>
    </source>
</evidence>
<name>A0A3E2MQL9_MYCMR</name>
<dbReference type="Proteomes" id="UP000257451">
    <property type="component" value="Unassembled WGS sequence"/>
</dbReference>
<dbReference type="EMBL" id="PEDF01000176">
    <property type="protein sequence ID" value="RFZ35060.1"/>
    <property type="molecule type" value="Genomic_DNA"/>
</dbReference>
<dbReference type="CDD" id="cd07209">
    <property type="entry name" value="Pat_hypo_Ecoli_Z1214_like"/>
    <property type="match status" value="1"/>
</dbReference>
<reference evidence="6 7" key="1">
    <citation type="journal article" date="2018" name="Sci. Rep.">
        <title>Extensive genomic diversity among Mycobacterium marinum strains revealed by whole genome sequencing.</title>
        <authorList>
            <person name="Das S."/>
            <person name="Pettersson B.M."/>
            <person name="Behra P.R."/>
            <person name="Mallick A."/>
            <person name="Cheramie M."/>
            <person name="Ramesh M."/>
            <person name="Shirreff L."/>
            <person name="DuCote T."/>
            <person name="Dasgupta S."/>
            <person name="Ennis D.G."/>
            <person name="Kirsebom L.A."/>
        </authorList>
    </citation>
    <scope>NUCLEOTIDE SEQUENCE [LARGE SCALE GENOMIC DNA]</scope>
    <source>
        <strain evidence="6 7">Davis1</strain>
    </source>
</reference>
<comment type="caution">
    <text evidence="4">Lacks conserved residue(s) required for the propagation of feature annotation.</text>
</comment>
<feature type="domain" description="PNPLA" evidence="5">
    <location>
        <begin position="24"/>
        <end position="194"/>
    </location>
</feature>
<dbReference type="InterPro" id="IPR016035">
    <property type="entry name" value="Acyl_Trfase/lysoPLipase"/>
</dbReference>
<feature type="short sequence motif" description="GXSXG" evidence="4">
    <location>
        <begin position="55"/>
        <end position="59"/>
    </location>
</feature>
<protein>
    <submittedName>
        <fullName evidence="6">NTE family protein RssA</fullName>
    </submittedName>
</protein>
<keyword evidence="2 4" id="KW-0442">Lipid degradation</keyword>
<proteinExistence type="predicted"/>
<evidence type="ECO:0000256" key="1">
    <source>
        <dbReference type="ARBA" id="ARBA00022801"/>
    </source>
</evidence>
<organism evidence="6 7">
    <name type="scientific">Mycobacterium marinum</name>
    <dbReference type="NCBI Taxonomy" id="1781"/>
    <lineage>
        <taxon>Bacteria</taxon>
        <taxon>Bacillati</taxon>
        <taxon>Actinomycetota</taxon>
        <taxon>Actinomycetes</taxon>
        <taxon>Mycobacteriales</taxon>
        <taxon>Mycobacteriaceae</taxon>
        <taxon>Mycobacterium</taxon>
        <taxon>Mycobacterium ulcerans group</taxon>
    </lineage>
</organism>